<accession>A0A3N1D329</accession>
<dbReference type="Pfam" id="PF07519">
    <property type="entry name" value="Tannase"/>
    <property type="match status" value="1"/>
</dbReference>
<keyword evidence="3" id="KW-0479">Metal-binding</keyword>
<evidence type="ECO:0000313" key="9">
    <source>
        <dbReference type="EMBL" id="ROO87900.1"/>
    </source>
</evidence>
<dbReference type="PANTHER" id="PTHR33938">
    <property type="entry name" value="FERULOYL ESTERASE B-RELATED"/>
    <property type="match status" value="1"/>
</dbReference>
<gene>
    <name evidence="9" type="ORF">EDD29_5548</name>
</gene>
<comment type="caution">
    <text evidence="9">The sequence shown here is derived from an EMBL/GenBank/DDBJ whole genome shotgun (WGS) entry which is preliminary data.</text>
</comment>
<evidence type="ECO:0000256" key="3">
    <source>
        <dbReference type="ARBA" id="ARBA00022723"/>
    </source>
</evidence>
<evidence type="ECO:0000256" key="7">
    <source>
        <dbReference type="ARBA" id="ARBA00023157"/>
    </source>
</evidence>
<dbReference type="SUPFAM" id="SSF53474">
    <property type="entry name" value="alpha/beta-Hydrolases"/>
    <property type="match status" value="1"/>
</dbReference>
<keyword evidence="6" id="KW-0106">Calcium</keyword>
<sequence length="508" mass="54354">MRPLRPLKRTSSLLASAVLASAALTTAGPAEAAIRACTVAAVQRLAPAGTAITAAVRTAGPDHCLVDGHATVASPGPWDIKFRLALPDRFAKRHFFFAQGGSGGGIVPWTGQDEGNAAAPLDYDFNELLGRGFAVTSMDKGTSPLHSLDFSWQADPVQKLNWDNRALETVAAVTQGLTRSFYGTRTLHRYVSGCSGGGMGSINNLRVHDGRRFDGVIVGSTVPLSAASALSWARILKRIIQNPDGWIPPQKLQAAQSAILAAHDGDDGEIDGIIADGRGIAVRDELLSEAGFTAAQIATFRLVTTDWTYHGLDEPVRVPGYSVTRPATWSAWFVGAVPPPWNVASFTSPYGFLVAESSFRATLGTGVADLDLDDPAVHRAIQSGTADGSSDGVYDFTAFRDSGGKLLTYFGVDDPAIPYEWSEAIQRGAAAYESATPGLDRWYRAYLVPGLMHCFGGVGPSDVPERMLDAMVNWVEKGRKPQAITTTRETDGRTFILRPERLRRPTKG</sequence>
<proteinExistence type="inferred from homology"/>
<evidence type="ECO:0000256" key="4">
    <source>
        <dbReference type="ARBA" id="ARBA00022729"/>
    </source>
</evidence>
<keyword evidence="7" id="KW-1015">Disulfide bond</keyword>
<keyword evidence="10" id="KW-1185">Reference proteome</keyword>
<organism evidence="9 10">
    <name type="scientific">Actinocorallia herbida</name>
    <dbReference type="NCBI Taxonomy" id="58109"/>
    <lineage>
        <taxon>Bacteria</taxon>
        <taxon>Bacillati</taxon>
        <taxon>Actinomycetota</taxon>
        <taxon>Actinomycetes</taxon>
        <taxon>Streptosporangiales</taxon>
        <taxon>Thermomonosporaceae</taxon>
        <taxon>Actinocorallia</taxon>
    </lineage>
</organism>
<reference evidence="9 10" key="1">
    <citation type="submission" date="2018-11" db="EMBL/GenBank/DDBJ databases">
        <title>Sequencing the genomes of 1000 actinobacteria strains.</title>
        <authorList>
            <person name="Klenk H.-P."/>
        </authorList>
    </citation>
    <scope>NUCLEOTIDE SEQUENCE [LARGE SCALE GENOMIC DNA]</scope>
    <source>
        <strain evidence="9 10">DSM 44254</strain>
    </source>
</reference>
<feature type="chain" id="PRO_5017939696" evidence="8">
    <location>
        <begin position="33"/>
        <end position="508"/>
    </location>
</feature>
<evidence type="ECO:0000256" key="8">
    <source>
        <dbReference type="SAM" id="SignalP"/>
    </source>
</evidence>
<protein>
    <submittedName>
        <fullName evidence="9">Tannase/feruloyl esterase</fullName>
    </submittedName>
</protein>
<keyword evidence="5" id="KW-0378">Hydrolase</keyword>
<dbReference type="GO" id="GO:0052689">
    <property type="term" value="F:carboxylic ester hydrolase activity"/>
    <property type="evidence" value="ECO:0007669"/>
    <property type="project" value="UniProtKB-KW"/>
</dbReference>
<dbReference type="AlphaFoldDB" id="A0A3N1D329"/>
<evidence type="ECO:0000256" key="6">
    <source>
        <dbReference type="ARBA" id="ARBA00022837"/>
    </source>
</evidence>
<keyword evidence="4 8" id="KW-0732">Signal</keyword>
<dbReference type="EMBL" id="RJKE01000001">
    <property type="protein sequence ID" value="ROO87900.1"/>
    <property type="molecule type" value="Genomic_DNA"/>
</dbReference>
<dbReference type="PANTHER" id="PTHR33938:SF15">
    <property type="entry name" value="FERULOYL ESTERASE B-RELATED"/>
    <property type="match status" value="1"/>
</dbReference>
<keyword evidence="2" id="KW-0719">Serine esterase</keyword>
<name>A0A3N1D329_9ACTN</name>
<dbReference type="InterPro" id="IPR029058">
    <property type="entry name" value="AB_hydrolase_fold"/>
</dbReference>
<dbReference type="Gene3D" id="3.40.50.1820">
    <property type="entry name" value="alpha/beta hydrolase"/>
    <property type="match status" value="1"/>
</dbReference>
<dbReference type="GO" id="GO:0046872">
    <property type="term" value="F:metal ion binding"/>
    <property type="evidence" value="ECO:0007669"/>
    <property type="project" value="UniProtKB-KW"/>
</dbReference>
<evidence type="ECO:0000313" key="10">
    <source>
        <dbReference type="Proteomes" id="UP000272400"/>
    </source>
</evidence>
<evidence type="ECO:0000256" key="5">
    <source>
        <dbReference type="ARBA" id="ARBA00022801"/>
    </source>
</evidence>
<dbReference type="Proteomes" id="UP000272400">
    <property type="component" value="Unassembled WGS sequence"/>
</dbReference>
<dbReference type="InterPro" id="IPR011118">
    <property type="entry name" value="Tannase/feruloyl_esterase"/>
</dbReference>
<comment type="similarity">
    <text evidence="1">Belongs to the tannase family.</text>
</comment>
<evidence type="ECO:0000256" key="1">
    <source>
        <dbReference type="ARBA" id="ARBA00006249"/>
    </source>
</evidence>
<feature type="signal peptide" evidence="8">
    <location>
        <begin position="1"/>
        <end position="32"/>
    </location>
</feature>
<evidence type="ECO:0000256" key="2">
    <source>
        <dbReference type="ARBA" id="ARBA00022487"/>
    </source>
</evidence>